<proteinExistence type="predicted"/>
<evidence type="ECO:0000313" key="5">
    <source>
        <dbReference type="EMBL" id="SFD79618.1"/>
    </source>
</evidence>
<dbReference type="NCBIfam" id="TIGR02232">
    <property type="entry name" value="myxo_disulf_rpt"/>
    <property type="match status" value="1"/>
</dbReference>
<keyword evidence="6" id="KW-1185">Reference proteome</keyword>
<gene>
    <name evidence="5" type="ORF">SAMN02745121_01641</name>
</gene>
<evidence type="ECO:0000256" key="1">
    <source>
        <dbReference type="ARBA" id="ARBA00022729"/>
    </source>
</evidence>
<feature type="region of interest" description="Disordered" evidence="4">
    <location>
        <begin position="66"/>
        <end position="100"/>
    </location>
</feature>
<keyword evidence="3" id="KW-1015">Disulfide bond</keyword>
<reference evidence="6" key="1">
    <citation type="submission" date="2016-10" db="EMBL/GenBank/DDBJ databases">
        <authorList>
            <person name="Varghese N."/>
            <person name="Submissions S."/>
        </authorList>
    </citation>
    <scope>NUCLEOTIDE SEQUENCE [LARGE SCALE GENOMIC DNA]</scope>
    <source>
        <strain evidence="6">ATCC 25963</strain>
    </source>
</reference>
<dbReference type="RefSeq" id="WP_096330407.1">
    <property type="nucleotide sequence ID" value="NZ_FOMX01000004.1"/>
</dbReference>
<protein>
    <submittedName>
        <fullName evidence="5">Myxococcus cysteine-rich repeat-containing protein</fullName>
    </submittedName>
</protein>
<dbReference type="InterPro" id="IPR011936">
    <property type="entry name" value="Myxo_disulph_rpt"/>
</dbReference>
<keyword evidence="2" id="KW-0677">Repeat</keyword>
<dbReference type="AlphaFoldDB" id="A0A1I1VCA7"/>
<evidence type="ECO:0000256" key="4">
    <source>
        <dbReference type="SAM" id="MobiDB-lite"/>
    </source>
</evidence>
<dbReference type="EMBL" id="FOMX01000004">
    <property type="protein sequence ID" value="SFD79618.1"/>
    <property type="molecule type" value="Genomic_DNA"/>
</dbReference>
<accession>A0A1I1VCA7</accession>
<evidence type="ECO:0000256" key="3">
    <source>
        <dbReference type="ARBA" id="ARBA00023157"/>
    </source>
</evidence>
<feature type="compositionally biased region" description="Low complexity" evidence="4">
    <location>
        <begin position="66"/>
        <end position="96"/>
    </location>
</feature>
<organism evidence="5 6">
    <name type="scientific">Nannocystis exedens</name>
    <dbReference type="NCBI Taxonomy" id="54"/>
    <lineage>
        <taxon>Bacteria</taxon>
        <taxon>Pseudomonadati</taxon>
        <taxon>Myxococcota</taxon>
        <taxon>Polyangia</taxon>
        <taxon>Nannocystales</taxon>
        <taxon>Nannocystaceae</taxon>
        <taxon>Nannocystis</taxon>
    </lineage>
</organism>
<evidence type="ECO:0000313" key="6">
    <source>
        <dbReference type="Proteomes" id="UP000199400"/>
    </source>
</evidence>
<evidence type="ECO:0000256" key="2">
    <source>
        <dbReference type="ARBA" id="ARBA00022737"/>
    </source>
</evidence>
<dbReference type="SUPFAM" id="SSF82171">
    <property type="entry name" value="DPP6 N-terminal domain-like"/>
    <property type="match status" value="1"/>
</dbReference>
<keyword evidence="1" id="KW-0732">Signal</keyword>
<name>A0A1I1VCA7_9BACT</name>
<dbReference type="STRING" id="54.SAMN02745121_01641"/>
<dbReference type="Proteomes" id="UP000199400">
    <property type="component" value="Unassembled WGS sequence"/>
</dbReference>
<sequence length="547" mass="55397">MLDGGIASRTSLPAAIASRPRAPATVGRAPAPRCAWLLAVLALAPACFSDGGYHPAGATALTTDDATTDTTTTTTTTSTTGLETPATTTTTTGEPAPVCGDGVVDPDTEACDDGNRDDGDACLGTCVAASCGDGVVWLGVEDCDQGADNHPTAPDTCRPTCKLPACGDGGLYVGPLGPDVALPVGEEAIDGGDDAPRMIGAAADGSFVVTWHVTGLLGKVQTRRVDPDGLPLGGVVEVVEQPFLQIRDPVIAVAPNGDYAVAWQTEGDSDQLTVRGVAADLPAAAFALTDRSAASAALGLDPGGALIAAYRAGGLKQTPQIYLRRFPLFTDSASPPEQAISDHPLGAVGSPTIALHADGGFLVAWSDPDGAIVYRRFTPDLVAGRLVTTGLVVGGGTGGNARPWTGAALQPDGAAVIAGRDADGHLVLQRFDAADFARGSVQVDDVDARHVPFVDVAADAWGHLAVAWSTCGAPGDVAPTCADLPSVSSFRRFYADLTPHGPAAEVTTRNGMPRPLSLAVAPTGAAAVARVEGDKVLLNMSPVQCPP</sequence>